<proteinExistence type="predicted"/>
<name>A0A1G6MJI0_9ACTN</name>
<dbReference type="SUPFAM" id="SSF46955">
    <property type="entry name" value="Putative DNA-binding domain"/>
    <property type="match status" value="1"/>
</dbReference>
<feature type="domain" description="HTH merR-type" evidence="2">
    <location>
        <begin position="1"/>
        <end position="70"/>
    </location>
</feature>
<evidence type="ECO:0000313" key="4">
    <source>
        <dbReference type="Proteomes" id="UP000199416"/>
    </source>
</evidence>
<gene>
    <name evidence="3" type="ORF">SAMN05660690_1890</name>
</gene>
<dbReference type="OrthoDB" id="5242095at2"/>
<protein>
    <submittedName>
        <fullName evidence="3">MerR HTH family regulatory protein</fullName>
    </submittedName>
</protein>
<dbReference type="CDD" id="cd04780">
    <property type="entry name" value="HTH_MerR-like_sg5"/>
    <property type="match status" value="1"/>
</dbReference>
<dbReference type="Pfam" id="PF13411">
    <property type="entry name" value="MerR_1"/>
    <property type="match status" value="1"/>
</dbReference>
<dbReference type="PRINTS" id="PR00040">
    <property type="entry name" value="HTHMERR"/>
</dbReference>
<evidence type="ECO:0000256" key="1">
    <source>
        <dbReference type="ARBA" id="ARBA00023125"/>
    </source>
</evidence>
<dbReference type="GO" id="GO:0003677">
    <property type="term" value="F:DNA binding"/>
    <property type="evidence" value="ECO:0007669"/>
    <property type="project" value="UniProtKB-KW"/>
</dbReference>
<dbReference type="PROSITE" id="PS50937">
    <property type="entry name" value="HTH_MERR_2"/>
    <property type="match status" value="1"/>
</dbReference>
<keyword evidence="4" id="KW-1185">Reference proteome</keyword>
<dbReference type="PANTHER" id="PTHR30204">
    <property type="entry name" value="REDOX-CYCLING DRUG-SENSING TRANSCRIPTIONAL ACTIVATOR SOXR"/>
    <property type="match status" value="1"/>
</dbReference>
<dbReference type="AlphaFoldDB" id="A0A1G6MJI0"/>
<dbReference type="InterPro" id="IPR000551">
    <property type="entry name" value="MerR-type_HTH_dom"/>
</dbReference>
<reference evidence="4" key="1">
    <citation type="submission" date="2016-10" db="EMBL/GenBank/DDBJ databases">
        <authorList>
            <person name="Varghese N."/>
            <person name="Submissions S."/>
        </authorList>
    </citation>
    <scope>NUCLEOTIDE SEQUENCE [LARGE SCALE GENOMIC DNA]</scope>
    <source>
        <strain evidence="4">DSM 45421</strain>
    </source>
</reference>
<sequence>MQISELSQRSGVPLATVKYYLREGLLPPGEATSRTRARYGEEHLARLRLVRALLGPGGLSVARAREVLAAVDTPGIPVHAALGVAHGALPGVGADDAPDLTGAQTHLRRWGWQVSEESPALVALARALAALRSAGSPAPDALLDRYAEAARRIGEQDVAEVPADSLAEAVHFVVVHTVLLEPVLLALRRLAQEDASCRRFGPTPVSR</sequence>
<dbReference type="Proteomes" id="UP000199416">
    <property type="component" value="Unassembled WGS sequence"/>
</dbReference>
<dbReference type="SMART" id="SM00422">
    <property type="entry name" value="HTH_MERR"/>
    <property type="match status" value="1"/>
</dbReference>
<accession>A0A1G6MJI0</accession>
<evidence type="ECO:0000313" key="3">
    <source>
        <dbReference type="EMBL" id="SDC55669.1"/>
    </source>
</evidence>
<dbReference type="RefSeq" id="WP_091365356.1">
    <property type="nucleotide sequence ID" value="NZ_FMZF01000002.1"/>
</dbReference>
<keyword evidence="1" id="KW-0238">DNA-binding</keyword>
<dbReference type="GO" id="GO:0003700">
    <property type="term" value="F:DNA-binding transcription factor activity"/>
    <property type="evidence" value="ECO:0007669"/>
    <property type="project" value="InterPro"/>
</dbReference>
<dbReference type="InterPro" id="IPR009061">
    <property type="entry name" value="DNA-bd_dom_put_sf"/>
</dbReference>
<organism evidence="3 4">
    <name type="scientific">Geodermatophilus telluris</name>
    <dbReference type="NCBI Taxonomy" id="1190417"/>
    <lineage>
        <taxon>Bacteria</taxon>
        <taxon>Bacillati</taxon>
        <taxon>Actinomycetota</taxon>
        <taxon>Actinomycetes</taxon>
        <taxon>Geodermatophilales</taxon>
        <taxon>Geodermatophilaceae</taxon>
        <taxon>Geodermatophilus</taxon>
    </lineage>
</organism>
<evidence type="ECO:0000259" key="2">
    <source>
        <dbReference type="PROSITE" id="PS50937"/>
    </source>
</evidence>
<dbReference type="STRING" id="1190417.SAMN05660690_1890"/>
<dbReference type="EMBL" id="FMZF01000002">
    <property type="protein sequence ID" value="SDC55669.1"/>
    <property type="molecule type" value="Genomic_DNA"/>
</dbReference>
<dbReference type="PANTHER" id="PTHR30204:SF98">
    <property type="entry name" value="HTH-TYPE TRANSCRIPTIONAL REGULATOR ADHR"/>
    <property type="match status" value="1"/>
</dbReference>
<dbReference type="Gene3D" id="1.10.1660.10">
    <property type="match status" value="1"/>
</dbReference>
<dbReference type="InterPro" id="IPR047057">
    <property type="entry name" value="MerR_fam"/>
</dbReference>